<keyword evidence="2" id="KW-1185">Reference proteome</keyword>
<dbReference type="Gene3D" id="3.30.420.10">
    <property type="entry name" value="Ribonuclease H-like superfamily/Ribonuclease H"/>
    <property type="match status" value="1"/>
</dbReference>
<dbReference type="SUPFAM" id="SSF53098">
    <property type="entry name" value="Ribonuclease H-like"/>
    <property type="match status" value="1"/>
</dbReference>
<dbReference type="OrthoDB" id="10030726at2759"/>
<dbReference type="InterPro" id="IPR012337">
    <property type="entry name" value="RNaseH-like_sf"/>
</dbReference>
<protein>
    <submittedName>
        <fullName evidence="1">Retrovirus-related Pol polyprotein from transposon 412</fullName>
    </submittedName>
</protein>
<comment type="caution">
    <text evidence="1">The sequence shown here is derived from an EMBL/GenBank/DDBJ whole genome shotgun (WGS) entry which is preliminary data.</text>
</comment>
<gene>
    <name evidence="1" type="primary">POL_782</name>
    <name evidence="1" type="ORF">NPIL_551211</name>
</gene>
<evidence type="ECO:0000313" key="2">
    <source>
        <dbReference type="Proteomes" id="UP000887013"/>
    </source>
</evidence>
<proteinExistence type="predicted"/>
<dbReference type="GO" id="GO:0003676">
    <property type="term" value="F:nucleic acid binding"/>
    <property type="evidence" value="ECO:0007669"/>
    <property type="project" value="InterPro"/>
</dbReference>
<dbReference type="EMBL" id="BMAW01087309">
    <property type="protein sequence ID" value="GFS28947.1"/>
    <property type="molecule type" value="Genomic_DNA"/>
</dbReference>
<evidence type="ECO:0000313" key="1">
    <source>
        <dbReference type="EMBL" id="GFS28947.1"/>
    </source>
</evidence>
<dbReference type="AlphaFoldDB" id="A0A8X6I5E6"/>
<dbReference type="InterPro" id="IPR036397">
    <property type="entry name" value="RNaseH_sf"/>
</dbReference>
<reference evidence="1" key="1">
    <citation type="submission" date="2020-08" db="EMBL/GenBank/DDBJ databases">
        <title>Multicomponent nature underlies the extraordinary mechanical properties of spider dragline silk.</title>
        <authorList>
            <person name="Kono N."/>
            <person name="Nakamura H."/>
            <person name="Mori M."/>
            <person name="Yoshida Y."/>
            <person name="Ohtoshi R."/>
            <person name="Malay A.D."/>
            <person name="Moran D.A.P."/>
            <person name="Tomita M."/>
            <person name="Numata K."/>
            <person name="Arakawa K."/>
        </authorList>
    </citation>
    <scope>NUCLEOTIDE SEQUENCE</scope>
</reference>
<sequence>MRFSITKALPTVETIEVANFVIEEIILKHGAPKEMIIDRGQTSHLLKPACHPETNGLTEKLNQTLEDILSINVDVEQRNWDNILPFENSAYVSAKQDMTKFSIFFPYSWKRRLSA</sequence>
<dbReference type="Proteomes" id="UP000887013">
    <property type="component" value="Unassembled WGS sequence"/>
</dbReference>
<organism evidence="1 2">
    <name type="scientific">Nephila pilipes</name>
    <name type="common">Giant wood spider</name>
    <name type="synonym">Nephila maculata</name>
    <dbReference type="NCBI Taxonomy" id="299642"/>
    <lineage>
        <taxon>Eukaryota</taxon>
        <taxon>Metazoa</taxon>
        <taxon>Ecdysozoa</taxon>
        <taxon>Arthropoda</taxon>
        <taxon>Chelicerata</taxon>
        <taxon>Arachnida</taxon>
        <taxon>Araneae</taxon>
        <taxon>Araneomorphae</taxon>
        <taxon>Entelegynae</taxon>
        <taxon>Araneoidea</taxon>
        <taxon>Nephilidae</taxon>
        <taxon>Nephila</taxon>
    </lineage>
</organism>
<name>A0A8X6I5E6_NEPPI</name>
<accession>A0A8X6I5E6</accession>